<evidence type="ECO:0000256" key="1">
    <source>
        <dbReference type="ARBA" id="ARBA00007594"/>
    </source>
</evidence>
<evidence type="ECO:0000256" key="3">
    <source>
        <dbReference type="ARBA" id="ARBA00023274"/>
    </source>
</evidence>
<comment type="similarity">
    <text evidence="1">Belongs to the universal ribosomal protein uL30 family.</text>
</comment>
<dbReference type="Gene3D" id="3.30.1390.20">
    <property type="entry name" value="Ribosomal protein L30, ferredoxin-like fold domain"/>
    <property type="match status" value="1"/>
</dbReference>
<feature type="region of interest" description="Disordered" evidence="5">
    <location>
        <begin position="135"/>
        <end position="158"/>
    </location>
</feature>
<dbReference type="GO" id="GO:0006412">
    <property type="term" value="P:translation"/>
    <property type="evidence" value="ECO:0007669"/>
    <property type="project" value="InterPro"/>
</dbReference>
<evidence type="ECO:0000256" key="2">
    <source>
        <dbReference type="ARBA" id="ARBA00022980"/>
    </source>
</evidence>
<dbReference type="InterPro" id="IPR005996">
    <property type="entry name" value="Ribosomal_uL30_bac-type"/>
</dbReference>
<dbReference type="GO" id="GO:0003735">
    <property type="term" value="F:structural constituent of ribosome"/>
    <property type="evidence" value="ECO:0007669"/>
    <property type="project" value="InterPro"/>
</dbReference>
<evidence type="ECO:0000313" key="7">
    <source>
        <dbReference type="EMBL" id="CAE0819774.1"/>
    </source>
</evidence>
<dbReference type="Pfam" id="PF00327">
    <property type="entry name" value="Ribosomal_L30"/>
    <property type="match status" value="1"/>
</dbReference>
<evidence type="ECO:0000259" key="6">
    <source>
        <dbReference type="Pfam" id="PF00327"/>
    </source>
</evidence>
<dbReference type="InterPro" id="IPR016082">
    <property type="entry name" value="Ribosomal_uL30_ferredoxin-like"/>
</dbReference>
<keyword evidence="3" id="KW-0687">Ribonucleoprotein</keyword>
<dbReference type="GO" id="GO:0015934">
    <property type="term" value="C:large ribosomal subunit"/>
    <property type="evidence" value="ECO:0007669"/>
    <property type="project" value="InterPro"/>
</dbReference>
<reference evidence="7" key="1">
    <citation type="submission" date="2021-01" db="EMBL/GenBank/DDBJ databases">
        <authorList>
            <person name="Corre E."/>
            <person name="Pelletier E."/>
            <person name="Niang G."/>
            <person name="Scheremetjew M."/>
            <person name="Finn R."/>
            <person name="Kale V."/>
            <person name="Holt S."/>
            <person name="Cochrane G."/>
            <person name="Meng A."/>
            <person name="Brown T."/>
            <person name="Cohen L."/>
        </authorList>
    </citation>
    <scope>NUCLEOTIDE SEQUENCE</scope>
    <source>
        <strain evidence="7">CCMP1594</strain>
    </source>
</reference>
<dbReference type="EMBL" id="HBJA01088919">
    <property type="protein sequence ID" value="CAE0819774.1"/>
    <property type="molecule type" value="Transcribed_RNA"/>
</dbReference>
<feature type="domain" description="Large ribosomal subunit protein uL30-like ferredoxin-like fold" evidence="6">
    <location>
        <begin position="11"/>
        <end position="60"/>
    </location>
</feature>
<dbReference type="AlphaFoldDB" id="A0A7S4FYW8"/>
<keyword evidence="2" id="KW-0689">Ribosomal protein</keyword>
<sequence>MSQVHRSGRVLFCTLKRSWLKRGPRVQRTLIGLGFKKRFQTVAKPDTPTVRGQIWRCRHLLEVKAEDATSILRTGKAEHHPMPMEKIPLTQEVLNRQRQILIHGLRQFNYLQTKRARLEFQLNEAKRLARKALEPKGYPLHAPPKPLPVLKKRKGLKNNKLMQRLSVDRVVAPKLTKPPKPL</sequence>
<dbReference type="InterPro" id="IPR036919">
    <property type="entry name" value="Ribo_uL30_ferredoxin-like_sf"/>
</dbReference>
<accession>A0A7S4FYW8</accession>
<evidence type="ECO:0000256" key="5">
    <source>
        <dbReference type="SAM" id="MobiDB-lite"/>
    </source>
</evidence>
<protein>
    <recommendedName>
        <fullName evidence="4">Large ribosomal subunit protein uL30m</fullName>
    </recommendedName>
</protein>
<organism evidence="7">
    <name type="scientific">Eutreptiella gymnastica</name>
    <dbReference type="NCBI Taxonomy" id="73025"/>
    <lineage>
        <taxon>Eukaryota</taxon>
        <taxon>Discoba</taxon>
        <taxon>Euglenozoa</taxon>
        <taxon>Euglenida</taxon>
        <taxon>Spirocuta</taxon>
        <taxon>Euglenophyceae</taxon>
        <taxon>Eutreptiales</taxon>
        <taxon>Eutreptiaceae</taxon>
        <taxon>Eutreptiella</taxon>
    </lineage>
</organism>
<evidence type="ECO:0000256" key="4">
    <source>
        <dbReference type="ARBA" id="ARBA00035281"/>
    </source>
</evidence>
<name>A0A7S4FYW8_9EUGL</name>
<gene>
    <name evidence="7" type="ORF">EGYM00163_LOCUS30944</name>
</gene>
<dbReference type="CDD" id="cd01658">
    <property type="entry name" value="Ribosomal_L30"/>
    <property type="match status" value="1"/>
</dbReference>
<dbReference type="SUPFAM" id="SSF55129">
    <property type="entry name" value="Ribosomal protein L30p/L7e"/>
    <property type="match status" value="1"/>
</dbReference>
<proteinExistence type="inferred from homology"/>